<comment type="caution">
    <text evidence="9">The sequence shown here is derived from an EMBL/GenBank/DDBJ whole genome shotgun (WGS) entry which is preliminary data.</text>
</comment>
<evidence type="ECO:0000256" key="5">
    <source>
        <dbReference type="ARBA" id="ARBA00022989"/>
    </source>
</evidence>
<gene>
    <name evidence="9" type="ORF">Gohar_026973</name>
</gene>
<dbReference type="PANTHER" id="PTHR24359">
    <property type="entry name" value="SERINE/THREONINE-PROTEIN KINASE SBK1"/>
    <property type="match status" value="1"/>
</dbReference>
<feature type="compositionally biased region" description="Low complexity" evidence="7">
    <location>
        <begin position="35"/>
        <end position="45"/>
    </location>
</feature>
<dbReference type="GO" id="GO:0016020">
    <property type="term" value="C:membrane"/>
    <property type="evidence" value="ECO:0007669"/>
    <property type="project" value="UniProtKB-SubCell"/>
</dbReference>
<keyword evidence="6" id="KW-0472">Membrane</keyword>
<dbReference type="InterPro" id="IPR055164">
    <property type="entry name" value="EDR1/CTR1/ARMC3-like_pept-like"/>
</dbReference>
<dbReference type="SUPFAM" id="SSF52047">
    <property type="entry name" value="RNI-like"/>
    <property type="match status" value="1"/>
</dbReference>
<sequence>MLLPDSTDIIDNLPGNPDQKLNQPKDESNDDDNDSNSTAEAAAVDGNDDNNDRSNGCTDGDSVLDVSGKSVEFSILGDSKESVDGLYLYKNVFNLIPKSVGALSRLRNLKFFGNEINLFPSEVGGLVGLECLQVKISSPGFNGMSLSKLKGLKELELSRVPPRSSVLTLLSEISGLKCLTKLSVCYFSIRYLPPEIGCLKNLEYLDLSFNKIKSLPIEISYLNDLISLKVANNKLVELPLGLSSLQRLENLDLSNNRLTSLGSLELSLMPNLQTLNLQYNKLVSCFQTPSWICCNLEGNGRAVSSDEFTSSSVEMDVYETTGQDNDGSVSYNGSRKTSSGILTVPLANSRYIAARRSSKRWKRRHYLQQRARQERLNNSRKWKGEGHAEVHTVKAGGESPGDNDVLASSTGIEAASELVGKDDDKPLHILEAKNEKISSVRLEDDTVTYEKRLEVKNSTSDGYESRSKGNEDECSRLDASLALVRGAIEQDEGSSSEISKSNFKSKRQSDRDLSNPKPCKSRKPTDYCSNLSRKYSTTSFCGTEDYLPDGFYDAGRDRPFMPLSSYEQIFHLESREVILVDRERDEELDAIALSAQALVFHLKHLNGLAKDKERVPVDNIQIASLLALFISDHFGGSDRSGMVERTRKAVSGSNYKKPFICTCTTGNGDSACASNRTLNTVEDIVFSDLCERSLRSIKSRRKSIVVPLGTLQFGVCRHRALLMKYLCDRMEPPVPCELIRGYLDFMPHAWNIIPIKRGHSWVRLVVDACHPHDIREEIDPEYFCRYIPLSRTKVPVTSESIPVLSSFPSLTTSDEIERVASSSLIRCKFGSLDAAAKVRTLEINGASLDEVKNFEYSCLGEVRILGALKHACIVEMYGHQITSKWISVGDGEAEHRILQSTILMEYMKGGSLKTHIEKLAKAGEKHIPVDFALCIARDVASALAELHSKHIIHRDIKSENILIDLDGKRVDGSPVVKLCDFDRAVPLRSSLHTCCIAHLGIPPPDVCVGTPRWMAPEVLGAMHKRNPYGLFYSTGSVFYAECIACVDVKSVSNWLQEVDIWSFGCLLYELLTLQVPYSGLSELHIHELIQVTAIVNSELIISSSLYLWSKQVVVLIYTLQMGERPRLPEELEALELTESVMTQSETEAETETLRFLVDIFRKCTEENPVDRPTANNLYDMLVKHK</sequence>
<dbReference type="PROSITE" id="PS50011">
    <property type="entry name" value="PROTEIN_KINASE_DOM"/>
    <property type="match status" value="1"/>
</dbReference>
<dbReference type="Pfam" id="PF12799">
    <property type="entry name" value="LRR_4"/>
    <property type="match status" value="1"/>
</dbReference>
<dbReference type="GO" id="GO:0004674">
    <property type="term" value="F:protein serine/threonine kinase activity"/>
    <property type="evidence" value="ECO:0007669"/>
    <property type="project" value="TreeGrafter"/>
</dbReference>
<dbReference type="PROSITE" id="PS00108">
    <property type="entry name" value="PROTEIN_KINASE_ST"/>
    <property type="match status" value="1"/>
</dbReference>
<evidence type="ECO:0000256" key="1">
    <source>
        <dbReference type="ARBA" id="ARBA00004370"/>
    </source>
</evidence>
<dbReference type="Pfam" id="PF14381">
    <property type="entry name" value="EDR1_CTR1_ARMC3_pept"/>
    <property type="match status" value="1"/>
</dbReference>
<feature type="region of interest" description="Disordered" evidence="7">
    <location>
        <begin position="488"/>
        <end position="525"/>
    </location>
</feature>
<dbReference type="Gene3D" id="3.80.10.10">
    <property type="entry name" value="Ribonuclease Inhibitor"/>
    <property type="match status" value="1"/>
</dbReference>
<feature type="region of interest" description="Disordered" evidence="7">
    <location>
        <begin position="1"/>
        <end position="61"/>
    </location>
</feature>
<dbReference type="EMBL" id="JABFAD010000011">
    <property type="protein sequence ID" value="MBA0813091.1"/>
    <property type="molecule type" value="Genomic_DNA"/>
</dbReference>
<dbReference type="FunFam" id="1.10.510.10:FF:000988">
    <property type="entry name" value="Leucine-rich repeat protein kinase family protein"/>
    <property type="match status" value="1"/>
</dbReference>
<feature type="domain" description="Protein kinase" evidence="8">
    <location>
        <begin position="810"/>
        <end position="1185"/>
    </location>
</feature>
<dbReference type="SMART" id="SM00364">
    <property type="entry name" value="LRR_BAC"/>
    <property type="match status" value="3"/>
</dbReference>
<comment type="subcellular location">
    <subcellularLocation>
        <location evidence="1">Membrane</location>
    </subcellularLocation>
</comment>
<dbReference type="Pfam" id="PF00069">
    <property type="entry name" value="Pkinase"/>
    <property type="match status" value="1"/>
</dbReference>
<dbReference type="OrthoDB" id="1394818at2759"/>
<evidence type="ECO:0000313" key="10">
    <source>
        <dbReference type="Proteomes" id="UP000593560"/>
    </source>
</evidence>
<dbReference type="InterPro" id="IPR003591">
    <property type="entry name" value="Leu-rich_rpt_typical-subtyp"/>
</dbReference>
<accession>A0A7J9HT98</accession>
<dbReference type="Proteomes" id="UP000593560">
    <property type="component" value="Unassembled WGS sequence"/>
</dbReference>
<organism evidence="9 10">
    <name type="scientific">Gossypium harknessii</name>
    <dbReference type="NCBI Taxonomy" id="34285"/>
    <lineage>
        <taxon>Eukaryota</taxon>
        <taxon>Viridiplantae</taxon>
        <taxon>Streptophyta</taxon>
        <taxon>Embryophyta</taxon>
        <taxon>Tracheophyta</taxon>
        <taxon>Spermatophyta</taxon>
        <taxon>Magnoliopsida</taxon>
        <taxon>eudicotyledons</taxon>
        <taxon>Gunneridae</taxon>
        <taxon>Pentapetalae</taxon>
        <taxon>rosids</taxon>
        <taxon>malvids</taxon>
        <taxon>Malvales</taxon>
        <taxon>Malvaceae</taxon>
        <taxon>Malvoideae</taxon>
        <taxon>Gossypium</taxon>
    </lineage>
</organism>
<evidence type="ECO:0000259" key="8">
    <source>
        <dbReference type="PROSITE" id="PS50011"/>
    </source>
</evidence>
<dbReference type="Gene3D" id="1.10.510.10">
    <property type="entry name" value="Transferase(Phosphotransferase) domain 1"/>
    <property type="match status" value="1"/>
</dbReference>
<evidence type="ECO:0000256" key="2">
    <source>
        <dbReference type="ARBA" id="ARBA00022614"/>
    </source>
</evidence>
<dbReference type="InterPro" id="IPR032675">
    <property type="entry name" value="LRR_dom_sf"/>
</dbReference>
<proteinExistence type="predicted"/>
<dbReference type="InterPro" id="IPR001611">
    <property type="entry name" value="Leu-rich_rpt"/>
</dbReference>
<dbReference type="PANTHER" id="PTHR24359:SF1">
    <property type="entry name" value="INHIBITOR OF NUCLEAR FACTOR KAPPA-B KINASE EPSILON SUBUNIT HOMOLOG 1-RELATED"/>
    <property type="match status" value="1"/>
</dbReference>
<dbReference type="InterPro" id="IPR000719">
    <property type="entry name" value="Prot_kinase_dom"/>
</dbReference>
<dbReference type="GO" id="GO:0005524">
    <property type="term" value="F:ATP binding"/>
    <property type="evidence" value="ECO:0007669"/>
    <property type="project" value="InterPro"/>
</dbReference>
<keyword evidence="4" id="KW-0677">Repeat</keyword>
<dbReference type="PROSITE" id="PS51450">
    <property type="entry name" value="LRR"/>
    <property type="match status" value="2"/>
</dbReference>
<dbReference type="SMART" id="SM00365">
    <property type="entry name" value="LRR_SD22"/>
    <property type="match status" value="2"/>
</dbReference>
<evidence type="ECO:0000256" key="6">
    <source>
        <dbReference type="ARBA" id="ARBA00023136"/>
    </source>
</evidence>
<evidence type="ECO:0000256" key="3">
    <source>
        <dbReference type="ARBA" id="ARBA00022692"/>
    </source>
</evidence>
<dbReference type="AlphaFoldDB" id="A0A7J9HT98"/>
<evidence type="ECO:0000256" key="7">
    <source>
        <dbReference type="SAM" id="MobiDB-lite"/>
    </source>
</evidence>
<dbReference type="InterPro" id="IPR011009">
    <property type="entry name" value="Kinase-like_dom_sf"/>
</dbReference>
<dbReference type="InterPro" id="IPR025875">
    <property type="entry name" value="Leu-rich_rpt_4"/>
</dbReference>
<dbReference type="SMART" id="SM00369">
    <property type="entry name" value="LRR_TYP"/>
    <property type="match status" value="4"/>
</dbReference>
<dbReference type="PRINTS" id="PR00019">
    <property type="entry name" value="LEURICHRPT"/>
</dbReference>
<keyword evidence="3" id="KW-0812">Transmembrane</keyword>
<keyword evidence="2" id="KW-0433">Leucine-rich repeat</keyword>
<evidence type="ECO:0000256" key="4">
    <source>
        <dbReference type="ARBA" id="ARBA00022737"/>
    </source>
</evidence>
<dbReference type="FunFam" id="3.80.10.10:FF:001868">
    <property type="entry name" value="At1g04210"/>
    <property type="match status" value="1"/>
</dbReference>
<protein>
    <recommendedName>
        <fullName evidence="8">Protein kinase domain-containing protein</fullName>
    </recommendedName>
</protein>
<name>A0A7J9HT98_9ROSI</name>
<reference evidence="9 10" key="1">
    <citation type="journal article" date="2019" name="Genome Biol. Evol.">
        <title>Insights into the evolution of the New World diploid cottons (Gossypium, subgenus Houzingenia) based on genome sequencing.</title>
        <authorList>
            <person name="Grover C.E."/>
            <person name="Arick M.A. 2nd"/>
            <person name="Thrash A."/>
            <person name="Conover J.L."/>
            <person name="Sanders W.S."/>
            <person name="Peterson D.G."/>
            <person name="Frelichowski J.E."/>
            <person name="Scheffler J.A."/>
            <person name="Scheffler B.E."/>
            <person name="Wendel J.F."/>
        </authorList>
    </citation>
    <scope>NUCLEOTIDE SEQUENCE [LARGE SCALE GENOMIC DNA]</scope>
    <source>
        <strain evidence="9">0</strain>
        <tissue evidence="9">Leaf</tissue>
    </source>
</reference>
<dbReference type="InterPro" id="IPR008271">
    <property type="entry name" value="Ser/Thr_kinase_AS"/>
</dbReference>
<evidence type="ECO:0000313" key="9">
    <source>
        <dbReference type="EMBL" id="MBA0813091.1"/>
    </source>
</evidence>
<keyword evidence="10" id="KW-1185">Reference proteome</keyword>
<keyword evidence="5" id="KW-1133">Transmembrane helix</keyword>
<dbReference type="SMART" id="SM00220">
    <property type="entry name" value="S_TKc"/>
    <property type="match status" value="1"/>
</dbReference>
<dbReference type="SUPFAM" id="SSF56112">
    <property type="entry name" value="Protein kinase-like (PK-like)"/>
    <property type="match status" value="1"/>
</dbReference>